<feature type="compositionally biased region" description="Basic and acidic residues" evidence="1">
    <location>
        <begin position="37"/>
        <end position="46"/>
    </location>
</feature>
<keyword evidence="3" id="KW-1185">Reference proteome</keyword>
<evidence type="ECO:0000313" key="2">
    <source>
        <dbReference type="EMBL" id="AUB35183.1"/>
    </source>
</evidence>
<protein>
    <submittedName>
        <fullName evidence="2">Uncharacterized protein</fullName>
    </submittedName>
</protein>
<sequence length="46" mass="5653">MQCHGSDRHERHARQSDRHERHARQSDRLRHRFTLHQKVESDVQVV</sequence>
<dbReference type="KEGG" id="nfl:COO91_01048"/>
<proteinExistence type="predicted"/>
<dbReference type="Proteomes" id="UP000232003">
    <property type="component" value="Chromosome"/>
</dbReference>
<reference evidence="2 3" key="1">
    <citation type="submission" date="2017-11" db="EMBL/GenBank/DDBJ databases">
        <title>Complete genome of a free-living desiccation-tolerant cyanobacterium and its photosynthetic adaptation to extreme terrestrial habitat.</title>
        <authorList>
            <person name="Shang J."/>
        </authorList>
    </citation>
    <scope>NUCLEOTIDE SEQUENCE [LARGE SCALE GENOMIC DNA]</scope>
    <source>
        <strain evidence="2 3">CCNUN1</strain>
    </source>
</reference>
<dbReference type="RefSeq" id="WP_339382250.1">
    <property type="nucleotide sequence ID" value="NZ_CAWNNC010000001.1"/>
</dbReference>
<gene>
    <name evidence="2" type="ORF">COO91_01048</name>
</gene>
<evidence type="ECO:0000313" key="3">
    <source>
        <dbReference type="Proteomes" id="UP000232003"/>
    </source>
</evidence>
<evidence type="ECO:0000256" key="1">
    <source>
        <dbReference type="SAM" id="MobiDB-lite"/>
    </source>
</evidence>
<dbReference type="EMBL" id="CP024785">
    <property type="protein sequence ID" value="AUB35183.1"/>
    <property type="molecule type" value="Genomic_DNA"/>
</dbReference>
<dbReference type="AlphaFoldDB" id="A0A2K8SIR7"/>
<name>A0A2K8SIR7_9NOSO</name>
<feature type="compositionally biased region" description="Basic and acidic residues" evidence="1">
    <location>
        <begin position="1"/>
        <end position="28"/>
    </location>
</feature>
<organism evidence="2 3">
    <name type="scientific">Nostoc flagelliforme CCNUN1</name>
    <dbReference type="NCBI Taxonomy" id="2038116"/>
    <lineage>
        <taxon>Bacteria</taxon>
        <taxon>Bacillati</taxon>
        <taxon>Cyanobacteriota</taxon>
        <taxon>Cyanophyceae</taxon>
        <taxon>Nostocales</taxon>
        <taxon>Nostocaceae</taxon>
        <taxon>Nostoc</taxon>
    </lineage>
</organism>
<feature type="region of interest" description="Disordered" evidence="1">
    <location>
        <begin position="1"/>
        <end position="46"/>
    </location>
</feature>
<accession>A0A2K8SIR7</accession>